<evidence type="ECO:0000256" key="3">
    <source>
        <dbReference type="ARBA" id="ARBA00022679"/>
    </source>
</evidence>
<dbReference type="InterPro" id="IPR036947">
    <property type="entry name" value="POLO_box_dom_sf"/>
</dbReference>
<evidence type="ECO:0000313" key="13">
    <source>
        <dbReference type="EMBL" id="OMJ94996.1"/>
    </source>
</evidence>
<keyword evidence="4" id="KW-0677">Repeat</keyword>
<feature type="domain" description="Protein kinase" evidence="11">
    <location>
        <begin position="32"/>
        <end position="287"/>
    </location>
</feature>
<keyword evidence="14" id="KW-1185">Reference proteome</keyword>
<keyword evidence="3 9" id="KW-0808">Transferase</keyword>
<dbReference type="Pfam" id="PF00659">
    <property type="entry name" value="POLO_box"/>
    <property type="match status" value="2"/>
</dbReference>
<dbReference type="PANTHER" id="PTHR24345">
    <property type="entry name" value="SERINE/THREONINE-PROTEIN KINASE PLK"/>
    <property type="match status" value="1"/>
</dbReference>
<dbReference type="InterPro" id="IPR033695">
    <property type="entry name" value="POLO_box_2"/>
</dbReference>
<dbReference type="PANTHER" id="PTHR24345:SF0">
    <property type="entry name" value="CELL CYCLE SERINE_THREONINE-PROTEIN KINASE CDC5_MSD2"/>
    <property type="match status" value="1"/>
</dbReference>
<evidence type="ECO:0000256" key="9">
    <source>
        <dbReference type="RuleBase" id="RU361162"/>
    </source>
</evidence>
<dbReference type="InterPro" id="IPR008271">
    <property type="entry name" value="Ser/Thr_kinase_AS"/>
</dbReference>
<keyword evidence="5 8" id="KW-0547">Nucleotide-binding</keyword>
<feature type="domain" description="POLO box" evidence="12">
    <location>
        <begin position="474"/>
        <end position="554"/>
    </location>
</feature>
<evidence type="ECO:0000259" key="11">
    <source>
        <dbReference type="PROSITE" id="PS50011"/>
    </source>
</evidence>
<dbReference type="InterPro" id="IPR017441">
    <property type="entry name" value="Protein_kinase_ATP_BS"/>
</dbReference>
<evidence type="ECO:0000256" key="4">
    <source>
        <dbReference type="ARBA" id="ARBA00022737"/>
    </source>
</evidence>
<dbReference type="PROSITE" id="PS00107">
    <property type="entry name" value="PROTEIN_KINASE_ATP"/>
    <property type="match status" value="1"/>
</dbReference>
<comment type="catalytic activity">
    <reaction evidence="9">
        <text>L-threonyl-[protein] + ATP = O-phospho-L-threonyl-[protein] + ADP + H(+)</text>
        <dbReference type="Rhea" id="RHEA:46608"/>
        <dbReference type="Rhea" id="RHEA-COMP:11060"/>
        <dbReference type="Rhea" id="RHEA-COMP:11605"/>
        <dbReference type="ChEBI" id="CHEBI:15378"/>
        <dbReference type="ChEBI" id="CHEBI:30013"/>
        <dbReference type="ChEBI" id="CHEBI:30616"/>
        <dbReference type="ChEBI" id="CHEBI:61977"/>
        <dbReference type="ChEBI" id="CHEBI:456216"/>
        <dbReference type="EC" id="2.7.11.21"/>
    </reaction>
</comment>
<dbReference type="FunFam" id="1.10.510.10:FF:000571">
    <property type="entry name" value="Maternal embryonic leucine zipper kinase"/>
    <property type="match status" value="1"/>
</dbReference>
<dbReference type="CDD" id="cd13117">
    <property type="entry name" value="POLO_box_2"/>
    <property type="match status" value="1"/>
</dbReference>
<feature type="compositionally biased region" description="Polar residues" evidence="10">
    <location>
        <begin position="356"/>
        <end position="366"/>
    </location>
</feature>
<dbReference type="InterPro" id="IPR000719">
    <property type="entry name" value="Prot_kinase_dom"/>
</dbReference>
<comment type="caution">
    <text evidence="13">The sequence shown here is derived from an EMBL/GenBank/DDBJ whole genome shotgun (WGS) entry which is preliminary data.</text>
</comment>
<dbReference type="EMBL" id="MPUH01000018">
    <property type="protein sequence ID" value="OMJ94996.1"/>
    <property type="molecule type" value="Genomic_DNA"/>
</dbReference>
<comment type="similarity">
    <text evidence="9">Belongs to the protein kinase superfamily. Ser/Thr protein kinase family. CDC5/Polo subfamily.</text>
</comment>
<proteinExistence type="inferred from homology"/>
<dbReference type="CDD" id="cd14099">
    <property type="entry name" value="STKc_PLK"/>
    <property type="match status" value="1"/>
</dbReference>
<feature type="binding site" evidence="8">
    <location>
        <position position="61"/>
    </location>
    <ligand>
        <name>ATP</name>
        <dbReference type="ChEBI" id="CHEBI:30616"/>
    </ligand>
</feature>
<evidence type="ECO:0000256" key="7">
    <source>
        <dbReference type="ARBA" id="ARBA00022840"/>
    </source>
</evidence>
<evidence type="ECO:0000256" key="6">
    <source>
        <dbReference type="ARBA" id="ARBA00022777"/>
    </source>
</evidence>
<dbReference type="GO" id="GO:0005524">
    <property type="term" value="F:ATP binding"/>
    <property type="evidence" value="ECO:0007669"/>
    <property type="project" value="UniProtKB-UniRule"/>
</dbReference>
<reference evidence="13 14" key="1">
    <citation type="submission" date="2016-11" db="EMBL/GenBank/DDBJ databases">
        <title>The macronuclear genome of Stentor coeruleus: a giant cell with tiny introns.</title>
        <authorList>
            <person name="Slabodnick M."/>
            <person name="Ruby J.G."/>
            <person name="Reiff S.B."/>
            <person name="Swart E.C."/>
            <person name="Gosai S."/>
            <person name="Prabakaran S."/>
            <person name="Witkowska E."/>
            <person name="Larue G.E."/>
            <person name="Fisher S."/>
            <person name="Freeman R.M."/>
            <person name="Gunawardena J."/>
            <person name="Chu W."/>
            <person name="Stover N.A."/>
            <person name="Gregory B.D."/>
            <person name="Nowacki M."/>
            <person name="Derisi J."/>
            <person name="Roy S.W."/>
            <person name="Marshall W.F."/>
            <person name="Sood P."/>
        </authorList>
    </citation>
    <scope>NUCLEOTIDE SEQUENCE [LARGE SCALE GENOMIC DNA]</scope>
    <source>
        <strain evidence="13">WM001</strain>
    </source>
</reference>
<protein>
    <recommendedName>
        <fullName evidence="9">Serine/threonine-protein kinase PLK</fullName>
        <ecNumber evidence="9">2.7.11.21</ecNumber>
    </recommendedName>
    <alternativeName>
        <fullName evidence="9">Polo-like kinase</fullName>
    </alternativeName>
</protein>
<dbReference type="InterPro" id="IPR011009">
    <property type="entry name" value="Kinase-like_dom_sf"/>
</dbReference>
<evidence type="ECO:0000313" key="14">
    <source>
        <dbReference type="Proteomes" id="UP000187209"/>
    </source>
</evidence>
<dbReference type="Proteomes" id="UP000187209">
    <property type="component" value="Unassembled WGS sequence"/>
</dbReference>
<dbReference type="EC" id="2.7.11.21" evidence="9"/>
<dbReference type="InterPro" id="IPR033701">
    <property type="entry name" value="POLO_box_1"/>
</dbReference>
<evidence type="ECO:0000256" key="5">
    <source>
        <dbReference type="ARBA" id="ARBA00022741"/>
    </source>
</evidence>
<gene>
    <name evidence="13" type="ORF">SteCoe_1689</name>
</gene>
<dbReference type="Gene3D" id="3.30.1120.30">
    <property type="entry name" value="POLO box domain"/>
    <property type="match status" value="2"/>
</dbReference>
<keyword evidence="2 9" id="KW-0723">Serine/threonine-protein kinase</keyword>
<dbReference type="Gene3D" id="1.10.510.10">
    <property type="entry name" value="Transferase(Phosphotransferase) domain 1"/>
    <property type="match status" value="1"/>
</dbReference>
<evidence type="ECO:0000256" key="10">
    <source>
        <dbReference type="SAM" id="MobiDB-lite"/>
    </source>
</evidence>
<dbReference type="InterPro" id="IPR000959">
    <property type="entry name" value="POLO_box_dom"/>
</dbReference>
<dbReference type="PROSITE" id="PS50078">
    <property type="entry name" value="POLO_BOX"/>
    <property type="match status" value="2"/>
</dbReference>
<dbReference type="CDD" id="cd13118">
    <property type="entry name" value="POLO_box_1"/>
    <property type="match status" value="1"/>
</dbReference>
<keyword evidence="6 9" id="KW-0418">Kinase</keyword>
<dbReference type="Gene3D" id="3.30.200.20">
    <property type="entry name" value="Phosphorylase Kinase, domain 1"/>
    <property type="match status" value="1"/>
</dbReference>
<organism evidence="13 14">
    <name type="scientific">Stentor coeruleus</name>
    <dbReference type="NCBI Taxonomy" id="5963"/>
    <lineage>
        <taxon>Eukaryota</taxon>
        <taxon>Sar</taxon>
        <taxon>Alveolata</taxon>
        <taxon>Ciliophora</taxon>
        <taxon>Postciliodesmatophora</taxon>
        <taxon>Heterotrichea</taxon>
        <taxon>Heterotrichida</taxon>
        <taxon>Stentoridae</taxon>
        <taxon>Stentor</taxon>
    </lineage>
</organism>
<dbReference type="SMART" id="SM00220">
    <property type="entry name" value="S_TKc"/>
    <property type="match status" value="1"/>
</dbReference>
<evidence type="ECO:0000259" key="12">
    <source>
        <dbReference type="PROSITE" id="PS50078"/>
    </source>
</evidence>
<evidence type="ECO:0000256" key="8">
    <source>
        <dbReference type="PROSITE-ProRule" id="PRU10141"/>
    </source>
</evidence>
<evidence type="ECO:0000256" key="2">
    <source>
        <dbReference type="ARBA" id="ARBA00022527"/>
    </source>
</evidence>
<dbReference type="SUPFAM" id="SSF56112">
    <property type="entry name" value="Protein kinase-like (PK-like)"/>
    <property type="match status" value="1"/>
</dbReference>
<evidence type="ECO:0000256" key="1">
    <source>
        <dbReference type="ARBA" id="ARBA00011245"/>
    </source>
</evidence>
<dbReference type="GO" id="GO:0005634">
    <property type="term" value="C:nucleus"/>
    <property type="evidence" value="ECO:0007669"/>
    <property type="project" value="TreeGrafter"/>
</dbReference>
<dbReference type="PROSITE" id="PS50011">
    <property type="entry name" value="PROTEIN_KINASE_DOM"/>
    <property type="match status" value="1"/>
</dbReference>
<dbReference type="Pfam" id="PF00069">
    <property type="entry name" value="Pkinase"/>
    <property type="match status" value="1"/>
</dbReference>
<feature type="region of interest" description="Disordered" evidence="10">
    <location>
        <begin position="320"/>
        <end position="366"/>
    </location>
</feature>
<dbReference type="SUPFAM" id="SSF82615">
    <property type="entry name" value="Polo-box domain"/>
    <property type="match status" value="2"/>
</dbReference>
<accession>A0A1R2D175</accession>
<dbReference type="FunFam" id="3.30.200.20:FF:000091">
    <property type="entry name" value="Serine/threonine-protein kinase PLK"/>
    <property type="match status" value="1"/>
</dbReference>
<dbReference type="PROSITE" id="PS00108">
    <property type="entry name" value="PROTEIN_KINASE_ST"/>
    <property type="match status" value="1"/>
</dbReference>
<dbReference type="AlphaFoldDB" id="A0A1R2D175"/>
<dbReference type="GO" id="GO:0004674">
    <property type="term" value="F:protein serine/threonine kinase activity"/>
    <property type="evidence" value="ECO:0007669"/>
    <property type="project" value="UniProtKB-KW"/>
</dbReference>
<comment type="subunit">
    <text evidence="1">Monomer.</text>
</comment>
<sequence length="559" mass="64178">MNIKSDTKALDTSQVVIEKITLPSGDIREKVYNKGKFLGKGGFARVYELLCEETGEVFAGKFVPKNLLSKGRARHKLMSEIKIHRTLHNKNIVQFHHYFENDEFVYILLELCPNQSLSDMLRRRKRLLEIEAQCYLAQVLLGLKYLHSHRIIHRDIKLGNIFLSDKMEVKIGDLGLAAKLEYEGERKRTICGTPNYIAPEILEGKQGHSYECDIWSFGVLMYTLLIGRPPFETKDVKTTYRRIKMNLYMFPDNIDISKEAKALITSILVLDFTKRPTIDQIFQNSFFTKNLYPRLMPLSTLVVPPSANYIKQFLTAQGENEKDPIRASSQESQKSREICQSDKKRNHSRDPEKGKTQNSKVTPFLSSYKGTENDGPDIWVTKWLDYSARYGVGYMLSNKSIGAIFNDCTRIILSPVGDVFQYISCTSEGENVSTYNLSTFPQDLHKKVMLLLLFKRQLGPEETQKIDVKSSFHNVKKWSSTAHAVIFRLTSKVIQVCFRDNTELLLSSEKKCVTFVNKVKETCSYPLTSAMDCGNKQLTKRLKYSKEVLTTMLKVQKIN</sequence>
<keyword evidence="7 8" id="KW-0067">ATP-binding</keyword>
<dbReference type="OrthoDB" id="408964at2759"/>
<feature type="compositionally biased region" description="Basic and acidic residues" evidence="10">
    <location>
        <begin position="333"/>
        <end position="355"/>
    </location>
</feature>
<feature type="domain" description="POLO box" evidence="12">
    <location>
        <begin position="379"/>
        <end position="460"/>
    </location>
</feature>
<name>A0A1R2D175_9CILI</name>